<evidence type="ECO:0000256" key="2">
    <source>
        <dbReference type="SAM" id="Phobius"/>
    </source>
</evidence>
<reference evidence="3 4" key="1">
    <citation type="submission" date="2019-08" db="EMBL/GenBank/DDBJ databases">
        <authorList>
            <person name="Dhanesh K."/>
            <person name="Kumar G."/>
            <person name="Sasikala C."/>
            <person name="Venkata Ramana C."/>
        </authorList>
    </citation>
    <scope>NUCLEOTIDE SEQUENCE [LARGE SCALE GENOMIC DNA]</scope>
    <source>
        <strain evidence="3 4">JC645</strain>
    </source>
</reference>
<protein>
    <recommendedName>
        <fullName evidence="5">Transmembrane protein</fullName>
    </recommendedName>
</protein>
<evidence type="ECO:0000256" key="1">
    <source>
        <dbReference type="SAM" id="MobiDB-lite"/>
    </source>
</evidence>
<evidence type="ECO:0000313" key="4">
    <source>
        <dbReference type="Proteomes" id="UP000324479"/>
    </source>
</evidence>
<keyword evidence="4" id="KW-1185">Reference proteome</keyword>
<feature type="compositionally biased region" description="Basic and acidic residues" evidence="1">
    <location>
        <begin position="385"/>
        <end position="398"/>
    </location>
</feature>
<evidence type="ECO:0008006" key="5">
    <source>
        <dbReference type="Google" id="ProtNLM"/>
    </source>
</evidence>
<gene>
    <name evidence="3" type="ORF">FYK55_05745</name>
</gene>
<dbReference type="EMBL" id="VWOX01000003">
    <property type="protein sequence ID" value="KAA5545177.1"/>
    <property type="molecule type" value="Genomic_DNA"/>
</dbReference>
<name>A0A5M6DCA2_9BACT</name>
<keyword evidence="2" id="KW-1133">Transmembrane helix</keyword>
<comment type="caution">
    <text evidence="3">The sequence shown here is derived from an EMBL/GenBank/DDBJ whole genome shotgun (WGS) entry which is preliminary data.</text>
</comment>
<keyword evidence="2" id="KW-0472">Membrane</keyword>
<dbReference type="Proteomes" id="UP000324479">
    <property type="component" value="Unassembled WGS sequence"/>
</dbReference>
<organism evidence="3 4">
    <name type="scientific">Roseiconus nitratireducens</name>
    <dbReference type="NCBI Taxonomy" id="2605748"/>
    <lineage>
        <taxon>Bacteria</taxon>
        <taxon>Pseudomonadati</taxon>
        <taxon>Planctomycetota</taxon>
        <taxon>Planctomycetia</taxon>
        <taxon>Pirellulales</taxon>
        <taxon>Pirellulaceae</taxon>
        <taxon>Roseiconus</taxon>
    </lineage>
</organism>
<sequence>MDDFDFNRTPNPFSVFADERERSRRSLLSAVRFLMVVIVLSAAAGLGHHCWQRFQVQRLSRDFASQDVNEKLDGLRQLGAYDAVGIETVVLAVADESPQVSELAFQLTNQSLKSWTTLPAETVTKRRTALVAAIERACLQLGTQTSDERSRRLQRLGQTLVEDLLAEIDSGAASGLEGADEKEMATLDRARAIVAGDWSRTGTGPSPAASRDDVAEAGLKRLPSVALSPAKRPLPLDSMGEAGASWSQWPPEAGATGAPRLYRANVTTLRPLAADDVILSQAAAPAADHSRPKERFDAPSPTIGTALPSTGKPAKIVKPGFHATVPEATSPRTTESRSGDPNAVTATKGVDAAGDATSPADRLNSPSRFDRMRAVAELAGQGDPESERLLRQRLKSESDQTVALRIRKVLEQGAR</sequence>
<proteinExistence type="predicted"/>
<feature type="compositionally biased region" description="Basic and acidic residues" evidence="1">
    <location>
        <begin position="288"/>
        <end position="297"/>
    </location>
</feature>
<keyword evidence="2" id="KW-0812">Transmembrane</keyword>
<feature type="transmembrane region" description="Helical" evidence="2">
    <location>
        <begin position="30"/>
        <end position="48"/>
    </location>
</feature>
<accession>A0A5M6DCA2</accession>
<dbReference type="RefSeq" id="WP_150075445.1">
    <property type="nucleotide sequence ID" value="NZ_VWOX01000003.1"/>
</dbReference>
<evidence type="ECO:0000313" key="3">
    <source>
        <dbReference type="EMBL" id="KAA5545177.1"/>
    </source>
</evidence>
<feature type="region of interest" description="Disordered" evidence="1">
    <location>
        <begin position="283"/>
        <end position="398"/>
    </location>
</feature>
<dbReference type="AlphaFoldDB" id="A0A5M6DCA2"/>